<gene>
    <name evidence="12" type="primary">priA</name>
    <name evidence="16" type="ORF">SAMN06265219_11826</name>
</gene>
<evidence type="ECO:0000256" key="9">
    <source>
        <dbReference type="ARBA" id="ARBA00023125"/>
    </source>
</evidence>
<reference evidence="16 17" key="1">
    <citation type="submission" date="2017-05" db="EMBL/GenBank/DDBJ databases">
        <authorList>
            <person name="Varghese N."/>
            <person name="Submissions S."/>
        </authorList>
    </citation>
    <scope>NUCLEOTIDE SEQUENCE [LARGE SCALE GENOMIC DNA]</scope>
    <source>
        <strain evidence="16 17">DSM 21985</strain>
    </source>
</reference>
<feature type="coiled-coil region" evidence="13">
    <location>
        <begin position="124"/>
        <end position="151"/>
    </location>
</feature>
<evidence type="ECO:0000256" key="8">
    <source>
        <dbReference type="ARBA" id="ARBA00022840"/>
    </source>
</evidence>
<dbReference type="Gene3D" id="3.40.1440.60">
    <property type="entry name" value="PriA, 3(prime) DNA-binding domain"/>
    <property type="match status" value="1"/>
</dbReference>
<proteinExistence type="inferred from homology"/>
<keyword evidence="5 12" id="KW-0378">Hydrolase</keyword>
<dbReference type="GO" id="GO:0006270">
    <property type="term" value="P:DNA replication initiation"/>
    <property type="evidence" value="ECO:0007669"/>
    <property type="project" value="TreeGrafter"/>
</dbReference>
<feature type="binding site" evidence="12">
    <location>
        <position position="514"/>
    </location>
    <ligand>
        <name>Zn(2+)</name>
        <dbReference type="ChEBI" id="CHEBI:29105"/>
        <label>1</label>
    </ligand>
</feature>
<dbReference type="Pfam" id="PF17764">
    <property type="entry name" value="PriA_3primeBD"/>
    <property type="match status" value="1"/>
</dbReference>
<dbReference type="InterPro" id="IPR011545">
    <property type="entry name" value="DEAD/DEAH_box_helicase_dom"/>
</dbReference>
<feature type="domain" description="Helicase ATP-binding" evidence="14">
    <location>
        <begin position="286"/>
        <end position="453"/>
    </location>
</feature>
<dbReference type="Gene3D" id="3.40.50.300">
    <property type="entry name" value="P-loop containing nucleotide triphosphate hydrolases"/>
    <property type="match status" value="2"/>
</dbReference>
<comment type="subunit">
    <text evidence="12">Component of the replication restart primosome.</text>
</comment>
<sequence length="811" mass="92166">MPIFVDVALPAAVRKQFTYHVPDELDSSVQQGQRVWIPFRNYYAIGVIVNVHQQKPSFKTKPVRKVLDEEPLLSEELLDLTQWISKFYYASWGETIQAALPAGLNFVSRKYLNIADDLNQEQLNEDQKEIIEDLQANKTTLNEAKKRWKGTGLNKVFSKLLKDKKIEIWEEPDMKVTVATEREWIWANDKNEEKARTFLESEEVNEDLKWTSALAHIAEELPIRQSEIPDDSVFTSYTLKKLQDEGWITYREVEKKNEMEHLDHEPDSIKSLNDEQRAAFGEINESLSDGKFANYLLFGITGSGKTEVYIHALKKVIESGKGGIVLVPEIALTPQTVSRFYRIFGDEIAVLHSRMTNRQRLQAWQDLYSGKKNIAIGPRSAVFAPVQNLGLIILDEEHDSSYKQMDPAPRYHARETAIMRAQMNDAVVIMGSATPSMQALNMAAKKKCTMLELNKRHANAKLPEVKVLDLKQYKGAMRGELAVPLFMAMEEALDKDEQIILLYNRRGYASYLQCEDCGHIPESPESSVSLTYHKRKNLLMDHYTGYSRRKDTQCENCGSSNLTIQGSGTQNIEEQLDDLFPNANVIRFDRDSTSRKGAHENILKQFGEGKADILIGTQLVAKGLDFPNVTVVGVVNADTELAFPSFQATERMYQLLSQVSGRSGRGEKPGTVFLQTRQPDNSALIFAKKHDHRGFARQEMEFRKPLYYPPFSRLIRFELKSTKGHEVNMAAHALKNSAERVVPDIPVLGPSPAAIPWMNKKFIWEVTLKIEPERGARYIEALVDKTMEVYEADVKGKFGSVRVNVNVDAIN</sequence>
<evidence type="ECO:0000256" key="10">
    <source>
        <dbReference type="ARBA" id="ARBA00023235"/>
    </source>
</evidence>
<dbReference type="GO" id="GO:0046872">
    <property type="term" value="F:metal ion binding"/>
    <property type="evidence" value="ECO:0007669"/>
    <property type="project" value="UniProtKB-KW"/>
</dbReference>
<dbReference type="GO" id="GO:0003677">
    <property type="term" value="F:DNA binding"/>
    <property type="evidence" value="ECO:0007669"/>
    <property type="project" value="UniProtKB-UniRule"/>
</dbReference>
<organism evidence="16 17">
    <name type="scientific">Gracilimonas mengyeensis</name>
    <dbReference type="NCBI Taxonomy" id="1302730"/>
    <lineage>
        <taxon>Bacteria</taxon>
        <taxon>Pseudomonadati</taxon>
        <taxon>Balneolota</taxon>
        <taxon>Balneolia</taxon>
        <taxon>Balneolales</taxon>
        <taxon>Balneolaceae</taxon>
        <taxon>Gracilimonas</taxon>
    </lineage>
</organism>
<dbReference type="GO" id="GO:0006310">
    <property type="term" value="P:DNA recombination"/>
    <property type="evidence" value="ECO:0007669"/>
    <property type="project" value="InterPro"/>
</dbReference>
<feature type="binding site" evidence="12">
    <location>
        <position position="517"/>
    </location>
    <ligand>
        <name>Zn(2+)</name>
        <dbReference type="ChEBI" id="CHEBI:29105"/>
        <label>1</label>
    </ligand>
</feature>
<evidence type="ECO:0000259" key="14">
    <source>
        <dbReference type="PROSITE" id="PS51192"/>
    </source>
</evidence>
<keyword evidence="6 12" id="KW-0347">Helicase</keyword>
<dbReference type="HAMAP" id="MF_00983">
    <property type="entry name" value="PriA"/>
    <property type="match status" value="1"/>
</dbReference>
<dbReference type="RefSeq" id="WP_142456017.1">
    <property type="nucleotide sequence ID" value="NZ_FXTP01000018.1"/>
</dbReference>
<dbReference type="EMBL" id="FXTP01000018">
    <property type="protein sequence ID" value="SMO94780.1"/>
    <property type="molecule type" value="Genomic_DNA"/>
</dbReference>
<keyword evidence="1 12" id="KW-0639">Primosome</keyword>
<comment type="function">
    <text evidence="12">Initiates the restart of stalled replication forks, which reloads the replicative helicase on sites other than the origin of replication. Recognizes and binds to abandoned replication forks and remodels them to uncover a helicase loading site. Promotes assembly of the primosome at these replication forks.</text>
</comment>
<keyword evidence="2 12" id="KW-0235">DNA replication</keyword>
<dbReference type="GO" id="GO:1990077">
    <property type="term" value="C:primosome complex"/>
    <property type="evidence" value="ECO:0007669"/>
    <property type="project" value="UniProtKB-UniRule"/>
</dbReference>
<evidence type="ECO:0000256" key="13">
    <source>
        <dbReference type="SAM" id="Coils"/>
    </source>
</evidence>
<dbReference type="InterPro" id="IPR041222">
    <property type="entry name" value="PriA_3primeBD"/>
</dbReference>
<dbReference type="EC" id="5.6.2.4" evidence="12"/>
<evidence type="ECO:0000256" key="7">
    <source>
        <dbReference type="ARBA" id="ARBA00022833"/>
    </source>
</evidence>
<dbReference type="FunFam" id="3.40.50.300:FF:000489">
    <property type="entry name" value="Primosome assembly protein PriA"/>
    <property type="match status" value="1"/>
</dbReference>
<dbReference type="CDD" id="cd18804">
    <property type="entry name" value="SF2_C_priA"/>
    <property type="match status" value="1"/>
</dbReference>
<keyword evidence="10 12" id="KW-0413">Isomerase</keyword>
<keyword evidence="13" id="KW-0175">Coiled coil</keyword>
<evidence type="ECO:0000256" key="12">
    <source>
        <dbReference type="HAMAP-Rule" id="MF_00983"/>
    </source>
</evidence>
<keyword evidence="3" id="KW-0479">Metal-binding</keyword>
<dbReference type="FunFam" id="3.40.1440.60:FF:000001">
    <property type="entry name" value="Primosomal protein N"/>
    <property type="match status" value="1"/>
</dbReference>
<dbReference type="AlphaFoldDB" id="A0A521FGV1"/>
<dbReference type="PANTHER" id="PTHR30580:SF0">
    <property type="entry name" value="PRIMOSOMAL PROTEIN N"/>
    <property type="match status" value="1"/>
</dbReference>
<dbReference type="Pfam" id="PF18074">
    <property type="entry name" value="PriA_C"/>
    <property type="match status" value="1"/>
</dbReference>
<evidence type="ECO:0000256" key="3">
    <source>
        <dbReference type="ARBA" id="ARBA00022723"/>
    </source>
</evidence>
<keyword evidence="4 12" id="KW-0547">Nucleotide-binding</keyword>
<dbReference type="GO" id="GO:0005524">
    <property type="term" value="F:ATP binding"/>
    <property type="evidence" value="ECO:0007669"/>
    <property type="project" value="UniProtKB-UniRule"/>
</dbReference>
<accession>A0A521FGV1</accession>
<dbReference type="OrthoDB" id="9759544at2"/>
<dbReference type="SMART" id="SM00490">
    <property type="entry name" value="HELICc"/>
    <property type="match status" value="1"/>
</dbReference>
<dbReference type="InterPro" id="IPR041236">
    <property type="entry name" value="PriA_C"/>
</dbReference>
<evidence type="ECO:0000256" key="2">
    <source>
        <dbReference type="ARBA" id="ARBA00022705"/>
    </source>
</evidence>
<keyword evidence="9 12" id="KW-0238">DNA-binding</keyword>
<feature type="binding site" evidence="12">
    <location>
        <position position="557"/>
    </location>
    <ligand>
        <name>Zn(2+)</name>
        <dbReference type="ChEBI" id="CHEBI:29105"/>
        <label>1</label>
    </ligand>
</feature>
<protein>
    <recommendedName>
        <fullName evidence="12">Replication restart protein PriA</fullName>
    </recommendedName>
    <alternativeName>
        <fullName evidence="12">ATP-dependent DNA helicase PriA</fullName>
        <ecNumber evidence="12">5.6.2.4</ecNumber>
    </alternativeName>
    <alternativeName>
        <fullName evidence="12">DNA 3'-5' helicase PriA</fullName>
    </alternativeName>
</protein>
<name>A0A521FGV1_9BACT</name>
<dbReference type="SMART" id="SM00487">
    <property type="entry name" value="DEXDc"/>
    <property type="match status" value="1"/>
</dbReference>
<evidence type="ECO:0000256" key="1">
    <source>
        <dbReference type="ARBA" id="ARBA00022515"/>
    </source>
</evidence>
<dbReference type="InterPro" id="IPR001650">
    <property type="entry name" value="Helicase_C-like"/>
</dbReference>
<keyword evidence="7" id="KW-0862">Zinc</keyword>
<dbReference type="GO" id="GO:0016887">
    <property type="term" value="F:ATP hydrolysis activity"/>
    <property type="evidence" value="ECO:0007669"/>
    <property type="project" value="RHEA"/>
</dbReference>
<evidence type="ECO:0000313" key="16">
    <source>
        <dbReference type="EMBL" id="SMO94780.1"/>
    </source>
</evidence>
<feature type="binding site" evidence="12">
    <location>
        <position position="554"/>
    </location>
    <ligand>
        <name>Zn(2+)</name>
        <dbReference type="ChEBI" id="CHEBI:29105"/>
        <label>1</label>
    </ligand>
</feature>
<dbReference type="NCBIfam" id="TIGR00595">
    <property type="entry name" value="priA"/>
    <property type="match status" value="1"/>
</dbReference>
<dbReference type="SUPFAM" id="SSF52540">
    <property type="entry name" value="P-loop containing nucleoside triphosphate hydrolases"/>
    <property type="match status" value="2"/>
</dbReference>
<comment type="catalytic activity">
    <reaction evidence="11 12">
        <text>ATP + H2O = ADP + phosphate + H(+)</text>
        <dbReference type="Rhea" id="RHEA:13065"/>
        <dbReference type="ChEBI" id="CHEBI:15377"/>
        <dbReference type="ChEBI" id="CHEBI:15378"/>
        <dbReference type="ChEBI" id="CHEBI:30616"/>
        <dbReference type="ChEBI" id="CHEBI:43474"/>
        <dbReference type="ChEBI" id="CHEBI:456216"/>
        <dbReference type="EC" id="5.6.2.4"/>
    </reaction>
</comment>
<dbReference type="GO" id="GO:0006302">
    <property type="term" value="P:double-strand break repair"/>
    <property type="evidence" value="ECO:0007669"/>
    <property type="project" value="InterPro"/>
</dbReference>
<dbReference type="GO" id="GO:0043138">
    <property type="term" value="F:3'-5' DNA helicase activity"/>
    <property type="evidence" value="ECO:0007669"/>
    <property type="project" value="UniProtKB-EC"/>
</dbReference>
<dbReference type="PANTHER" id="PTHR30580">
    <property type="entry name" value="PRIMOSOMAL PROTEIN N"/>
    <property type="match status" value="1"/>
</dbReference>
<dbReference type="Pfam" id="PF00271">
    <property type="entry name" value="Helicase_C"/>
    <property type="match status" value="1"/>
</dbReference>
<dbReference type="CDD" id="cd17929">
    <property type="entry name" value="DEXHc_priA"/>
    <property type="match status" value="1"/>
</dbReference>
<comment type="catalytic activity">
    <reaction evidence="12">
        <text>Couples ATP hydrolysis with the unwinding of duplex DNA by translocating in the 3'-5' direction.</text>
        <dbReference type="EC" id="5.6.2.4"/>
    </reaction>
</comment>
<dbReference type="GO" id="GO:0006269">
    <property type="term" value="P:DNA replication, synthesis of primer"/>
    <property type="evidence" value="ECO:0007669"/>
    <property type="project" value="UniProtKB-KW"/>
</dbReference>
<keyword evidence="17" id="KW-1185">Reference proteome</keyword>
<evidence type="ECO:0000256" key="5">
    <source>
        <dbReference type="ARBA" id="ARBA00022801"/>
    </source>
</evidence>
<dbReference type="PROSITE" id="PS51192">
    <property type="entry name" value="HELICASE_ATP_BIND_1"/>
    <property type="match status" value="1"/>
</dbReference>
<evidence type="ECO:0000256" key="4">
    <source>
        <dbReference type="ARBA" id="ARBA00022741"/>
    </source>
</evidence>
<dbReference type="Pfam" id="PF00270">
    <property type="entry name" value="DEAD"/>
    <property type="match status" value="1"/>
</dbReference>
<comment type="similarity">
    <text evidence="12">Belongs to the helicase family. PriA subfamily.</text>
</comment>
<dbReference type="InterPro" id="IPR042115">
    <property type="entry name" value="PriA_3primeBD_sf"/>
</dbReference>
<evidence type="ECO:0000256" key="11">
    <source>
        <dbReference type="ARBA" id="ARBA00048988"/>
    </source>
</evidence>
<evidence type="ECO:0000313" key="17">
    <source>
        <dbReference type="Proteomes" id="UP000317557"/>
    </source>
</evidence>
<dbReference type="InterPro" id="IPR027417">
    <property type="entry name" value="P-loop_NTPase"/>
</dbReference>
<comment type="caution">
    <text evidence="12">Lacks conserved residue(s) required for the propagation of feature annotation.</text>
</comment>
<dbReference type="Proteomes" id="UP000317557">
    <property type="component" value="Unassembled WGS sequence"/>
</dbReference>
<evidence type="ECO:0000259" key="15">
    <source>
        <dbReference type="PROSITE" id="PS51194"/>
    </source>
</evidence>
<dbReference type="InterPro" id="IPR005259">
    <property type="entry name" value="PriA"/>
</dbReference>
<keyword evidence="8 12" id="KW-0067">ATP-binding</keyword>
<dbReference type="PROSITE" id="PS51194">
    <property type="entry name" value="HELICASE_CTER"/>
    <property type="match status" value="1"/>
</dbReference>
<evidence type="ECO:0000256" key="6">
    <source>
        <dbReference type="ARBA" id="ARBA00022806"/>
    </source>
</evidence>
<feature type="domain" description="Helicase C-terminal" evidence="15">
    <location>
        <begin position="549"/>
        <end position="730"/>
    </location>
</feature>
<dbReference type="InterPro" id="IPR014001">
    <property type="entry name" value="Helicase_ATP-bd"/>
</dbReference>